<evidence type="ECO:0000256" key="3">
    <source>
        <dbReference type="ARBA" id="ARBA00022777"/>
    </source>
</evidence>
<dbReference type="EMBL" id="CAJZBQ010000002">
    <property type="protein sequence ID" value="CAG9310746.1"/>
    <property type="molecule type" value="Genomic_DNA"/>
</dbReference>
<feature type="domain" description="Protein kinase" evidence="5">
    <location>
        <begin position="275"/>
        <end position="556"/>
    </location>
</feature>
<dbReference type="CDD" id="cd00180">
    <property type="entry name" value="PKc"/>
    <property type="match status" value="1"/>
</dbReference>
<dbReference type="PANTHER" id="PTHR24348:SF22">
    <property type="entry name" value="NON-SPECIFIC SERINE_THREONINE PROTEIN KINASE"/>
    <property type="match status" value="1"/>
</dbReference>
<gene>
    <name evidence="6" type="ORF">BSTOLATCC_MIC1586</name>
</gene>
<dbReference type="Pfam" id="PF00069">
    <property type="entry name" value="Pkinase"/>
    <property type="match status" value="1"/>
</dbReference>
<evidence type="ECO:0000313" key="7">
    <source>
        <dbReference type="Proteomes" id="UP001162131"/>
    </source>
</evidence>
<dbReference type="Gene3D" id="1.10.510.10">
    <property type="entry name" value="Transferase(Phosphotransferase) domain 1"/>
    <property type="match status" value="1"/>
</dbReference>
<dbReference type="InterPro" id="IPR011009">
    <property type="entry name" value="Kinase-like_dom_sf"/>
</dbReference>
<dbReference type="GO" id="GO:0000407">
    <property type="term" value="C:phagophore assembly site"/>
    <property type="evidence" value="ECO:0007669"/>
    <property type="project" value="TreeGrafter"/>
</dbReference>
<protein>
    <recommendedName>
        <fullName evidence="5">Protein kinase domain-containing protein</fullName>
    </recommendedName>
</protein>
<dbReference type="GO" id="GO:0016020">
    <property type="term" value="C:membrane"/>
    <property type="evidence" value="ECO:0007669"/>
    <property type="project" value="TreeGrafter"/>
</dbReference>
<dbReference type="GO" id="GO:0005524">
    <property type="term" value="F:ATP binding"/>
    <property type="evidence" value="ECO:0007669"/>
    <property type="project" value="UniProtKB-KW"/>
</dbReference>
<evidence type="ECO:0000256" key="2">
    <source>
        <dbReference type="ARBA" id="ARBA00022741"/>
    </source>
</evidence>
<name>A0AAU9IBF6_9CILI</name>
<dbReference type="GO" id="GO:0004674">
    <property type="term" value="F:protein serine/threonine kinase activity"/>
    <property type="evidence" value="ECO:0007669"/>
    <property type="project" value="InterPro"/>
</dbReference>
<evidence type="ECO:0000256" key="1">
    <source>
        <dbReference type="ARBA" id="ARBA00022679"/>
    </source>
</evidence>
<dbReference type="InterPro" id="IPR000719">
    <property type="entry name" value="Prot_kinase_dom"/>
</dbReference>
<keyword evidence="7" id="KW-1185">Reference proteome</keyword>
<dbReference type="GO" id="GO:0005776">
    <property type="term" value="C:autophagosome"/>
    <property type="evidence" value="ECO:0007669"/>
    <property type="project" value="TreeGrafter"/>
</dbReference>
<dbReference type="InterPro" id="IPR008271">
    <property type="entry name" value="Ser/Thr_kinase_AS"/>
</dbReference>
<accession>A0AAU9IBF6</accession>
<dbReference type="SMART" id="SM00220">
    <property type="entry name" value="S_TKc"/>
    <property type="match status" value="1"/>
</dbReference>
<dbReference type="PANTHER" id="PTHR24348">
    <property type="entry name" value="SERINE/THREONINE-PROTEIN KINASE UNC-51-RELATED"/>
    <property type="match status" value="1"/>
</dbReference>
<dbReference type="GO" id="GO:0005829">
    <property type="term" value="C:cytosol"/>
    <property type="evidence" value="ECO:0007669"/>
    <property type="project" value="TreeGrafter"/>
</dbReference>
<dbReference type="GO" id="GO:0010506">
    <property type="term" value="P:regulation of autophagy"/>
    <property type="evidence" value="ECO:0007669"/>
    <property type="project" value="InterPro"/>
</dbReference>
<sequence>MVDLFSSIVDIANTYRDVQGDSAKELIRKNYRFSYNDLVSLYNGFSQEVALNQGVDLWKLWSACYAYSILQLPVTTENPQDPKITPELASHILDNLGYLAQSCNIICPKANDRAIAKISEGVNVSETFPEILEWAKHAKAFHDMFGTDINYVINLVSIRAKVKLYEKCSTSNKDEILKNLENLLIVKKLGVPAGEADNIVIDYALKWVEDINDIKKFKAFKGEPVIPDPDTSKKILDIVNQLEVTDEKLQDRIKLLNELFPIFAEPVVEEQSRPITQRSQIAMGPAIFVRSELNVNQCRIMWKGKQTDAVIKTYKEQDGYKSAEKLRKEVEILQKLSGTSRFFLEFYGSFYDEIVENNVIKYCSNVVMEYCPYSLTELIKSRASQNNNFTPTELNSIVLDLLEAFLSLVNHKIYHQDIKPDNILITKEGQLKIADFNVSGIRETIENTYAATGVHDVIGTASYMAPELRYAMIHGIGKAKYRPERADVFSLGLIFYQLATFDNIARFNEDSKNREKVLQNVTLPWLRELLYDMLCFEYKDRLSFRRALKKVAHDTTMPLDHKAK</sequence>
<evidence type="ECO:0000256" key="4">
    <source>
        <dbReference type="ARBA" id="ARBA00022840"/>
    </source>
</evidence>
<dbReference type="PROSITE" id="PS00108">
    <property type="entry name" value="PROTEIN_KINASE_ST"/>
    <property type="match status" value="1"/>
</dbReference>
<dbReference type="Proteomes" id="UP001162131">
    <property type="component" value="Unassembled WGS sequence"/>
</dbReference>
<dbReference type="AlphaFoldDB" id="A0AAU9IBF6"/>
<comment type="caution">
    <text evidence="6">The sequence shown here is derived from an EMBL/GenBank/DDBJ whole genome shotgun (WGS) entry which is preliminary data.</text>
</comment>
<proteinExistence type="predicted"/>
<keyword evidence="2" id="KW-0547">Nucleotide-binding</keyword>
<dbReference type="InterPro" id="IPR045269">
    <property type="entry name" value="Atg1-like"/>
</dbReference>
<dbReference type="GO" id="GO:0000045">
    <property type="term" value="P:autophagosome assembly"/>
    <property type="evidence" value="ECO:0007669"/>
    <property type="project" value="TreeGrafter"/>
</dbReference>
<organism evidence="6 7">
    <name type="scientific">Blepharisma stoltei</name>
    <dbReference type="NCBI Taxonomy" id="1481888"/>
    <lineage>
        <taxon>Eukaryota</taxon>
        <taxon>Sar</taxon>
        <taxon>Alveolata</taxon>
        <taxon>Ciliophora</taxon>
        <taxon>Postciliodesmatophora</taxon>
        <taxon>Heterotrichea</taxon>
        <taxon>Heterotrichida</taxon>
        <taxon>Blepharismidae</taxon>
        <taxon>Blepharisma</taxon>
    </lineage>
</organism>
<reference evidence="6" key="1">
    <citation type="submission" date="2021-09" db="EMBL/GenBank/DDBJ databases">
        <authorList>
            <consortium name="AG Swart"/>
            <person name="Singh M."/>
            <person name="Singh A."/>
            <person name="Seah K."/>
            <person name="Emmerich C."/>
        </authorList>
    </citation>
    <scope>NUCLEOTIDE SEQUENCE</scope>
    <source>
        <strain evidence="6">ATCC30299</strain>
    </source>
</reference>
<keyword evidence="1" id="KW-0808">Transferase</keyword>
<evidence type="ECO:0000259" key="5">
    <source>
        <dbReference type="PROSITE" id="PS50011"/>
    </source>
</evidence>
<evidence type="ECO:0000313" key="6">
    <source>
        <dbReference type="EMBL" id="CAG9310746.1"/>
    </source>
</evidence>
<keyword evidence="3" id="KW-0418">Kinase</keyword>
<dbReference type="SUPFAM" id="SSF56112">
    <property type="entry name" value="Protein kinase-like (PK-like)"/>
    <property type="match status" value="1"/>
</dbReference>
<keyword evidence="4" id="KW-0067">ATP-binding</keyword>
<dbReference type="PROSITE" id="PS50011">
    <property type="entry name" value="PROTEIN_KINASE_DOM"/>
    <property type="match status" value="1"/>
</dbReference>